<evidence type="ECO:0000256" key="1">
    <source>
        <dbReference type="SAM" id="Phobius"/>
    </source>
</evidence>
<dbReference type="Proteomes" id="UP000298588">
    <property type="component" value="Chromosome"/>
</dbReference>
<dbReference type="KEGG" id="paqt:E8L99_13700"/>
<proteinExistence type="predicted"/>
<keyword evidence="1" id="KW-0472">Membrane</keyword>
<name>A0A4D7QMM8_9HYPH</name>
<protein>
    <submittedName>
        <fullName evidence="2">Uncharacterized protein</fullName>
    </submittedName>
</protein>
<keyword evidence="1" id="KW-0812">Transmembrane</keyword>
<evidence type="ECO:0000313" key="3">
    <source>
        <dbReference type="Proteomes" id="UP000298588"/>
    </source>
</evidence>
<keyword evidence="3" id="KW-1185">Reference proteome</keyword>
<feature type="transmembrane region" description="Helical" evidence="1">
    <location>
        <begin position="64"/>
        <end position="92"/>
    </location>
</feature>
<reference evidence="2 3" key="1">
    <citation type="submission" date="2019-04" db="EMBL/GenBank/DDBJ databases">
        <title>Phreatobacter aquaticus sp. nov.</title>
        <authorList>
            <person name="Choi A."/>
            <person name="Baek K."/>
        </authorList>
    </citation>
    <scope>NUCLEOTIDE SEQUENCE [LARGE SCALE GENOMIC DNA]</scope>
    <source>
        <strain evidence="2 3">NMCR1094</strain>
    </source>
</reference>
<organism evidence="2 3">
    <name type="scientific">Phreatobacter aquaticus</name>
    <dbReference type="NCBI Taxonomy" id="2570229"/>
    <lineage>
        <taxon>Bacteria</taxon>
        <taxon>Pseudomonadati</taxon>
        <taxon>Pseudomonadota</taxon>
        <taxon>Alphaproteobacteria</taxon>
        <taxon>Hyphomicrobiales</taxon>
        <taxon>Phreatobacteraceae</taxon>
        <taxon>Phreatobacter</taxon>
    </lineage>
</organism>
<dbReference type="RefSeq" id="WP_137100067.1">
    <property type="nucleotide sequence ID" value="NZ_CP039865.1"/>
</dbReference>
<dbReference type="EMBL" id="CP039865">
    <property type="protein sequence ID" value="QCK86736.1"/>
    <property type="molecule type" value="Genomic_DNA"/>
</dbReference>
<feature type="transmembrane region" description="Helical" evidence="1">
    <location>
        <begin position="12"/>
        <end position="35"/>
    </location>
</feature>
<sequence length="109" mass="12026">MIDPQQTRRLHPSVAAAIAVVGVAAGLFIALYMFIQLRSAWMDGVVAFGREETAWDFDYETQPFAYILAMSAVFPVGIVCGGALAVASAFAFMRQRALLRPDTKRKSRR</sequence>
<dbReference type="AlphaFoldDB" id="A0A4D7QMM8"/>
<gene>
    <name evidence="2" type="ORF">E8L99_13700</name>
</gene>
<keyword evidence="1" id="KW-1133">Transmembrane helix</keyword>
<evidence type="ECO:0000313" key="2">
    <source>
        <dbReference type="EMBL" id="QCK86736.1"/>
    </source>
</evidence>
<dbReference type="OrthoDB" id="9769191at2"/>
<accession>A0A4D7QMM8</accession>